<dbReference type="AlphaFoldDB" id="A0A2I0SZ84"/>
<proteinExistence type="predicted"/>
<accession>A0A2I0SZ84</accession>
<evidence type="ECO:0000313" key="2">
    <source>
        <dbReference type="Proteomes" id="UP000233556"/>
    </source>
</evidence>
<reference evidence="2" key="1">
    <citation type="submission" date="2017-11" db="EMBL/GenBank/DDBJ databases">
        <authorList>
            <person name="Lima N.C."/>
            <person name="Parody-Merino A.M."/>
            <person name="Battley P.F."/>
            <person name="Fidler A.E."/>
            <person name="Prosdocimi F."/>
        </authorList>
    </citation>
    <scope>NUCLEOTIDE SEQUENCE [LARGE SCALE GENOMIC DNA]</scope>
</reference>
<reference evidence="2" key="2">
    <citation type="submission" date="2017-12" db="EMBL/GenBank/DDBJ databases">
        <title>Genome sequence of the Bar-tailed Godwit (Limosa lapponica baueri).</title>
        <authorList>
            <person name="Lima N.C.B."/>
            <person name="Parody-Merino A.M."/>
            <person name="Battley P.F."/>
            <person name="Fidler A.E."/>
            <person name="Prosdocimi F."/>
        </authorList>
    </citation>
    <scope>NUCLEOTIDE SEQUENCE [LARGE SCALE GENOMIC DNA]</scope>
</reference>
<gene>
    <name evidence="1" type="ORF">llap_22830</name>
</gene>
<organism evidence="1 2">
    <name type="scientific">Limosa lapponica baueri</name>
    <dbReference type="NCBI Taxonomy" id="1758121"/>
    <lineage>
        <taxon>Eukaryota</taxon>
        <taxon>Metazoa</taxon>
        <taxon>Chordata</taxon>
        <taxon>Craniata</taxon>
        <taxon>Vertebrata</taxon>
        <taxon>Euteleostomi</taxon>
        <taxon>Archelosauria</taxon>
        <taxon>Archosauria</taxon>
        <taxon>Dinosauria</taxon>
        <taxon>Saurischia</taxon>
        <taxon>Theropoda</taxon>
        <taxon>Coelurosauria</taxon>
        <taxon>Aves</taxon>
        <taxon>Neognathae</taxon>
        <taxon>Neoaves</taxon>
        <taxon>Charadriiformes</taxon>
        <taxon>Scolopacidae</taxon>
        <taxon>Limosa</taxon>
    </lineage>
</organism>
<protein>
    <submittedName>
        <fullName evidence="1">Hemicentin-2</fullName>
    </submittedName>
</protein>
<dbReference type="OrthoDB" id="446173at2759"/>
<evidence type="ECO:0000313" key="1">
    <source>
        <dbReference type="EMBL" id="PKU26866.1"/>
    </source>
</evidence>
<dbReference type="EMBL" id="KZ534992">
    <property type="protein sequence ID" value="PKU26866.1"/>
    <property type="molecule type" value="Genomic_DNA"/>
</dbReference>
<keyword evidence="2" id="KW-1185">Reference proteome</keyword>
<name>A0A2I0SZ84_LIMLA</name>
<dbReference type="Proteomes" id="UP000233556">
    <property type="component" value="Unassembled WGS sequence"/>
</dbReference>
<sequence length="97" mass="10704">MLQYELLTLPLGIAAGRDVVHLAPGAALRHRPLFTLLEREPGSPFTLRTERGRGIVSTLRPLRHPGTHRLKVQALAPGGYRAPSIFLLLISVSPYPY</sequence>